<keyword evidence="6" id="KW-0902">Two-component regulatory system</keyword>
<dbReference type="Gene3D" id="1.10.287.130">
    <property type="match status" value="1"/>
</dbReference>
<dbReference type="Gene3D" id="3.30.450.40">
    <property type="match status" value="2"/>
</dbReference>
<dbReference type="CDD" id="cd00130">
    <property type="entry name" value="PAS"/>
    <property type="match status" value="1"/>
</dbReference>
<dbReference type="GO" id="GO:0000155">
    <property type="term" value="F:phosphorelay sensor kinase activity"/>
    <property type="evidence" value="ECO:0007669"/>
    <property type="project" value="InterPro"/>
</dbReference>
<gene>
    <name evidence="11" type="ORF">ENJ89_09045</name>
</gene>
<dbReference type="Gene3D" id="3.30.450.20">
    <property type="entry name" value="PAS domain"/>
    <property type="match status" value="1"/>
</dbReference>
<dbReference type="InterPro" id="IPR035965">
    <property type="entry name" value="PAS-like_dom_sf"/>
</dbReference>
<dbReference type="InterPro" id="IPR005467">
    <property type="entry name" value="His_kinase_dom"/>
</dbReference>
<dbReference type="NCBIfam" id="TIGR00229">
    <property type="entry name" value="sensory_box"/>
    <property type="match status" value="1"/>
</dbReference>
<dbReference type="SMART" id="SM00388">
    <property type="entry name" value="HisKA"/>
    <property type="match status" value="1"/>
</dbReference>
<evidence type="ECO:0000256" key="2">
    <source>
        <dbReference type="ARBA" id="ARBA00012438"/>
    </source>
</evidence>
<organism evidence="11">
    <name type="scientific">Caldithrix abyssi</name>
    <dbReference type="NCBI Taxonomy" id="187145"/>
    <lineage>
        <taxon>Bacteria</taxon>
        <taxon>Pseudomonadati</taxon>
        <taxon>Calditrichota</taxon>
        <taxon>Calditrichia</taxon>
        <taxon>Calditrichales</taxon>
        <taxon>Calditrichaceae</taxon>
        <taxon>Caldithrix</taxon>
    </lineage>
</organism>
<dbReference type="EMBL" id="DROD01000580">
    <property type="protein sequence ID" value="HHJ53325.1"/>
    <property type="molecule type" value="Genomic_DNA"/>
</dbReference>
<dbReference type="SUPFAM" id="SSF55785">
    <property type="entry name" value="PYP-like sensor domain (PAS domain)"/>
    <property type="match status" value="1"/>
</dbReference>
<dbReference type="AlphaFoldDB" id="A0A7V5UFG8"/>
<dbReference type="InterPro" id="IPR001789">
    <property type="entry name" value="Sig_transdc_resp-reg_receiver"/>
</dbReference>
<dbReference type="Pfam" id="PF13426">
    <property type="entry name" value="PAS_9"/>
    <property type="match status" value="1"/>
</dbReference>
<dbReference type="PROSITE" id="PS50110">
    <property type="entry name" value="RESPONSE_REGULATORY"/>
    <property type="match status" value="1"/>
</dbReference>
<feature type="domain" description="Response regulatory" evidence="9">
    <location>
        <begin position="6"/>
        <end position="121"/>
    </location>
</feature>
<dbReference type="CDD" id="cd16922">
    <property type="entry name" value="HATPase_EvgS-ArcB-TorS-like"/>
    <property type="match status" value="1"/>
</dbReference>
<dbReference type="InterPro" id="IPR000014">
    <property type="entry name" value="PAS"/>
</dbReference>
<dbReference type="SUPFAM" id="SSF55781">
    <property type="entry name" value="GAF domain-like"/>
    <property type="match status" value="2"/>
</dbReference>
<dbReference type="SMART" id="SM00091">
    <property type="entry name" value="PAS"/>
    <property type="match status" value="1"/>
</dbReference>
<evidence type="ECO:0000256" key="1">
    <source>
        <dbReference type="ARBA" id="ARBA00000085"/>
    </source>
</evidence>
<comment type="catalytic activity">
    <reaction evidence="1">
        <text>ATP + protein L-histidine = ADP + protein N-phospho-L-histidine.</text>
        <dbReference type="EC" id="2.7.13.3"/>
    </reaction>
</comment>
<keyword evidence="5" id="KW-0418">Kinase</keyword>
<sequence>MIYKEKILVLHRNSVLQERIADYLRGNGFAVIVASNVDNSLNLAKSMKPDLILWGESLTAHSKSILRKIKESRFGQNTPVIALLPDLELFDRIEIDKLGINDVMDLSPNLSDLKIKVRFHLSNRKRIQALLNEISRLKDLGELQYNLIRVNDVSRLCELVNDHISSEVRPDTLINLIFNSNKTDFDYQGVVTADRYEEESRESFFRTPLWKKIFMKNPGLETGRIVDSYILDFFQTLGLESDIYYQFPVRSANQLIGVMITGVRGERELPKEIIQHLDMLANSLGQRISHIRQVFNRSRVVKEETSEIQYLFQHLNEDEISHYLSQQLMQQLKADVILYFNYNEGFRFLYPQYCYKSGQDKNLFEDEKPPVLMLKDYPSFEEFIETRRPSIHFNLDEEPRDDILHLTELAGDVYKSLVLFNVSVGEDIKGFFLVGNKESIKRFTSAEIHEAEKLIHRATNILVESRIVRQAQKTLKQLDRIFELGKNLTLDIDINELLKKIAGSIRRTLGWNVVILNKKNQFTESYENVAVMGIKKEEYEKARKNFFNSRFDSLRTHCFKISNSYFCDHEMLDDIPDEQDQKRFLKSIGKEWNDQDWLLVPILSRGRELGYLAVNDPVERVRPSEEKVRSLEYFANQAAVALENAALYENLKASEEKYRLLAETMVMGLVTCDYDGRILYANRSLAQILNYSQPSSLISQNLYDLCSSKSKTQLEEHILQIMKQNGISEENNGVEIELLSNDNHYIPFNIYITPVKEKGAQTGFIAVLSDLRSQRRLEQLKTEFNSMIVHDLRSPLNIIQGYIDIVRNQVVGQISEEQEELLGIAKENVDKVLKLIDNFMIASKIEAGKFELNIEIHSINALIESVYEHHLILAKKKNIELVLDLDPEISLLQFDKLRIEQVLNNYLSNALKFTDEGGKITIRSKLKKEKNELTGEEILYVHVSVQDTGVGIPYEEQEKVFSKYEQTEAGKDASLKGTGLGLAICKEIISLHEGRVWLESEPGKGSTFYFSLPIIPIKV</sequence>
<dbReference type="PANTHER" id="PTHR43711:SF1">
    <property type="entry name" value="HISTIDINE KINASE 1"/>
    <property type="match status" value="1"/>
</dbReference>
<dbReference type="InterPro" id="IPR003018">
    <property type="entry name" value="GAF"/>
</dbReference>
<dbReference type="EC" id="2.7.13.3" evidence="2"/>
<dbReference type="PROSITE" id="PS50112">
    <property type="entry name" value="PAS"/>
    <property type="match status" value="1"/>
</dbReference>
<comment type="caution">
    <text evidence="11">The sequence shown here is derived from an EMBL/GenBank/DDBJ whole genome shotgun (WGS) entry which is preliminary data.</text>
</comment>
<dbReference type="PRINTS" id="PR00344">
    <property type="entry name" value="BCTRLSENSOR"/>
</dbReference>
<evidence type="ECO:0000256" key="3">
    <source>
        <dbReference type="ARBA" id="ARBA00022553"/>
    </source>
</evidence>
<dbReference type="CDD" id="cd00082">
    <property type="entry name" value="HisKA"/>
    <property type="match status" value="1"/>
</dbReference>
<dbReference type="InterPro" id="IPR050736">
    <property type="entry name" value="Sensor_HK_Regulatory"/>
</dbReference>
<dbReference type="Proteomes" id="UP000886124">
    <property type="component" value="Unassembled WGS sequence"/>
</dbReference>
<evidence type="ECO:0000256" key="7">
    <source>
        <dbReference type="PROSITE-ProRule" id="PRU00169"/>
    </source>
</evidence>
<dbReference type="InterPro" id="IPR003661">
    <property type="entry name" value="HisK_dim/P_dom"/>
</dbReference>
<feature type="domain" description="Histidine kinase" evidence="8">
    <location>
        <begin position="787"/>
        <end position="1016"/>
    </location>
</feature>
<name>A0A7V5UFG8_CALAY</name>
<evidence type="ECO:0000313" key="11">
    <source>
        <dbReference type="EMBL" id="HHJ53325.1"/>
    </source>
</evidence>
<protein>
    <recommendedName>
        <fullName evidence="2">histidine kinase</fullName>
        <ecNumber evidence="2">2.7.13.3</ecNumber>
    </recommendedName>
</protein>
<dbReference type="Pfam" id="PF02518">
    <property type="entry name" value="HATPase_c"/>
    <property type="match status" value="1"/>
</dbReference>
<dbReference type="SUPFAM" id="SSF52172">
    <property type="entry name" value="CheY-like"/>
    <property type="match status" value="1"/>
</dbReference>
<feature type="domain" description="PAS" evidence="10">
    <location>
        <begin position="654"/>
        <end position="725"/>
    </location>
</feature>
<dbReference type="Gene3D" id="3.30.565.10">
    <property type="entry name" value="Histidine kinase-like ATPase, C-terminal domain"/>
    <property type="match status" value="1"/>
</dbReference>
<evidence type="ECO:0000256" key="5">
    <source>
        <dbReference type="ARBA" id="ARBA00022777"/>
    </source>
</evidence>
<keyword evidence="3" id="KW-0597">Phosphoprotein</keyword>
<dbReference type="Pfam" id="PF00512">
    <property type="entry name" value="HisKA"/>
    <property type="match status" value="1"/>
</dbReference>
<dbReference type="PROSITE" id="PS50109">
    <property type="entry name" value="HIS_KIN"/>
    <property type="match status" value="1"/>
</dbReference>
<comment type="caution">
    <text evidence="7">Lacks conserved residue(s) required for the propagation of feature annotation.</text>
</comment>
<evidence type="ECO:0000259" key="9">
    <source>
        <dbReference type="PROSITE" id="PS50110"/>
    </source>
</evidence>
<evidence type="ECO:0000259" key="8">
    <source>
        <dbReference type="PROSITE" id="PS50109"/>
    </source>
</evidence>
<dbReference type="InterPro" id="IPR036890">
    <property type="entry name" value="HATPase_C_sf"/>
</dbReference>
<dbReference type="InterPro" id="IPR004358">
    <property type="entry name" value="Sig_transdc_His_kin-like_C"/>
</dbReference>
<dbReference type="SUPFAM" id="SSF55874">
    <property type="entry name" value="ATPase domain of HSP90 chaperone/DNA topoisomerase II/histidine kinase"/>
    <property type="match status" value="1"/>
</dbReference>
<accession>A0A7V5UFG8</accession>
<dbReference type="InterPro" id="IPR003594">
    <property type="entry name" value="HATPase_dom"/>
</dbReference>
<dbReference type="PANTHER" id="PTHR43711">
    <property type="entry name" value="TWO-COMPONENT HISTIDINE KINASE"/>
    <property type="match status" value="1"/>
</dbReference>
<dbReference type="SMART" id="SM00065">
    <property type="entry name" value="GAF"/>
    <property type="match status" value="1"/>
</dbReference>
<proteinExistence type="predicted"/>
<dbReference type="InterPro" id="IPR036097">
    <property type="entry name" value="HisK_dim/P_sf"/>
</dbReference>
<dbReference type="InterPro" id="IPR029016">
    <property type="entry name" value="GAF-like_dom_sf"/>
</dbReference>
<dbReference type="FunFam" id="3.30.565.10:FF:000010">
    <property type="entry name" value="Sensor histidine kinase RcsC"/>
    <property type="match status" value="1"/>
</dbReference>
<reference evidence="11" key="1">
    <citation type="journal article" date="2020" name="mSystems">
        <title>Genome- and Community-Level Interaction Insights into Carbon Utilization and Element Cycling Functions of Hydrothermarchaeota in Hydrothermal Sediment.</title>
        <authorList>
            <person name="Zhou Z."/>
            <person name="Liu Y."/>
            <person name="Xu W."/>
            <person name="Pan J."/>
            <person name="Luo Z.H."/>
            <person name="Li M."/>
        </authorList>
    </citation>
    <scope>NUCLEOTIDE SEQUENCE [LARGE SCALE GENOMIC DNA]</scope>
    <source>
        <strain evidence="11">HyVt-527</strain>
    </source>
</reference>
<evidence type="ECO:0000259" key="10">
    <source>
        <dbReference type="PROSITE" id="PS50112"/>
    </source>
</evidence>
<dbReference type="InterPro" id="IPR011006">
    <property type="entry name" value="CheY-like_superfamily"/>
</dbReference>
<dbReference type="SMART" id="SM00387">
    <property type="entry name" value="HATPase_c"/>
    <property type="match status" value="1"/>
</dbReference>
<dbReference type="SUPFAM" id="SSF47384">
    <property type="entry name" value="Homodimeric domain of signal transducing histidine kinase"/>
    <property type="match status" value="1"/>
</dbReference>
<evidence type="ECO:0000256" key="6">
    <source>
        <dbReference type="ARBA" id="ARBA00023012"/>
    </source>
</evidence>
<dbReference type="Gene3D" id="3.40.50.2300">
    <property type="match status" value="1"/>
</dbReference>
<evidence type="ECO:0000256" key="4">
    <source>
        <dbReference type="ARBA" id="ARBA00022679"/>
    </source>
</evidence>
<keyword evidence="4" id="KW-0808">Transferase</keyword>